<evidence type="ECO:0000313" key="2">
    <source>
        <dbReference type="Proteomes" id="UP000016932"/>
    </source>
</evidence>
<protein>
    <submittedName>
        <fullName evidence="1">Uncharacterized protein</fullName>
    </submittedName>
</protein>
<gene>
    <name evidence="1" type="ORF">MYCFIDRAFT_173235</name>
</gene>
<reference evidence="1 2" key="1">
    <citation type="journal article" date="2012" name="PLoS Pathog.">
        <title>Diverse lifestyles and strategies of plant pathogenesis encoded in the genomes of eighteen Dothideomycetes fungi.</title>
        <authorList>
            <person name="Ohm R.A."/>
            <person name="Feau N."/>
            <person name="Henrissat B."/>
            <person name="Schoch C.L."/>
            <person name="Horwitz B.A."/>
            <person name="Barry K.W."/>
            <person name="Condon B.J."/>
            <person name="Copeland A.C."/>
            <person name="Dhillon B."/>
            <person name="Glaser F."/>
            <person name="Hesse C.N."/>
            <person name="Kosti I."/>
            <person name="LaButti K."/>
            <person name="Lindquist E.A."/>
            <person name="Lucas S."/>
            <person name="Salamov A.A."/>
            <person name="Bradshaw R.E."/>
            <person name="Ciuffetti L."/>
            <person name="Hamelin R.C."/>
            <person name="Kema G.H.J."/>
            <person name="Lawrence C."/>
            <person name="Scott J.A."/>
            <person name="Spatafora J.W."/>
            <person name="Turgeon B.G."/>
            <person name="de Wit P.J.G.M."/>
            <person name="Zhong S."/>
            <person name="Goodwin S.B."/>
            <person name="Grigoriev I.V."/>
        </authorList>
    </citation>
    <scope>NUCLEOTIDE SEQUENCE [LARGE SCALE GENOMIC DNA]</scope>
    <source>
        <strain evidence="1 2">CIRAD86</strain>
    </source>
</reference>
<name>M2Z2X9_PSEFD</name>
<organism evidence="1 2">
    <name type="scientific">Pseudocercospora fijiensis (strain CIRAD86)</name>
    <name type="common">Black leaf streak disease fungus</name>
    <name type="synonym">Mycosphaerella fijiensis</name>
    <dbReference type="NCBI Taxonomy" id="383855"/>
    <lineage>
        <taxon>Eukaryota</taxon>
        <taxon>Fungi</taxon>
        <taxon>Dikarya</taxon>
        <taxon>Ascomycota</taxon>
        <taxon>Pezizomycotina</taxon>
        <taxon>Dothideomycetes</taxon>
        <taxon>Dothideomycetidae</taxon>
        <taxon>Mycosphaerellales</taxon>
        <taxon>Mycosphaerellaceae</taxon>
        <taxon>Pseudocercospora</taxon>
    </lineage>
</organism>
<dbReference type="VEuPathDB" id="FungiDB:MYCFIDRAFT_173235"/>
<keyword evidence="2" id="KW-1185">Reference proteome</keyword>
<dbReference type="Proteomes" id="UP000016932">
    <property type="component" value="Unassembled WGS sequence"/>
</dbReference>
<dbReference type="RefSeq" id="XP_007924824.1">
    <property type="nucleotide sequence ID" value="XM_007926633.1"/>
</dbReference>
<evidence type="ECO:0000313" key="1">
    <source>
        <dbReference type="EMBL" id="EME84200.1"/>
    </source>
</evidence>
<dbReference type="EMBL" id="KB446557">
    <property type="protein sequence ID" value="EME84200.1"/>
    <property type="molecule type" value="Genomic_DNA"/>
</dbReference>
<proteinExistence type="predicted"/>
<dbReference type="KEGG" id="pfj:MYCFIDRAFT_173235"/>
<dbReference type="GeneID" id="19332951"/>
<sequence>MQAEETAFLFPPLLSPDVSLPSGAPGSFFGRMGRGGIKKMDRGWSLKVSSWDRKKQAGTVPLLTILESSKPFIHWSGLGQRHTCSFYRGRHTGIAARLAYDPLHKALTVELNSRLPRHAAWITPFRHLAQLGRISEGHPLMVLAMLPPDDHAAMISACCTTHPPHSAVGELPQPGNEVQVSIIVTGYNTFLCLLSSGYLCLATVHAEAERRLSPIPPDPLTFRILHFRPPFTNTAANTNNRHMPNSYPGMPSMTNDYAAWMQPAWRRQVYVKLFLLENGKAPSFFHIRPSTNDFGPCKWALEWSQRWLVSRWQQRLPPEDILSAFVPHWQYMYLLGGLPLTLSDPDLGQHLGFKVQPSQSIPSSFSPQPSQGLSGTRYTSCLDHDSVTCNFMPPQSRPKLQSPKCLGVRNVDHAMTTAVQEYCTCLFSFGMLAGGPERSIRKESSAIRMPAATGAVLSCTATIQNKPANLLEFGFVSALRCETWERLITPSTLGILVVLCIPKTTTRHTRLTGHRFFIEADLHTILVQVVASKRIPRRLIQVPCRYSSPTLATLLPLSESYNHAISRPSAAITNRMLSNSSLFEKLRCSAPMYIYDQDSSWCSYLRASLGRGRNIQVAFSLTHSSMRIDALRAPLHRLDSASVPNAHVFGYIMAKMNSGARPSVIVAQELCCVEIVRIGTFAALQVPRRAKMIDIHHHEVGTWPTAAPAKQSLQNLSKRSPSVLAISRLPCNTMIHYDIHPIRAPRYVLEYAKKWRNSYVAMQNALRFGDAYMCLRMPSNPTKLRPACGLNGRSWLASTPLDCSREEHAKKNSATAQETFTEHAALDPPLGPAQHTWHPNFKLFPLHNHYLQTSSYGPAATQIASHETDARSVAEVNNLVSSRRYTNLTVYCTLIHFVDSTSTASGSDLKKKTPPKWALLLENSKLFRVPSRHYGTILSASRNAYYHQLRDTNSKIAPCMICTDAATTGEDCHRRQHTNDGLHHARAIAPSRRSTGYSIFTFRRISPDLDLYIEWETATRCSACKRAPFGHRIVPKLLLSNMANFEGKAQRTLNRIRRVNCYASAMTEPQQSSIGRMNNASRNDRGRAQYPHSWWYSKEKFPPHATMESAYATRIIQLISHFEAHQAMSSELAWPSAGSTISNSPLPSPMMDLEIMPFPTDVPALRNVVDLLRMEMKAAKASYVTDNYSSSRESRQNQGRRLYRLRTAPPGLMTQIRKMLGILTPKAFGRQSIPHSHRDRPSRAKAPLLAPRSRKMLESEFMTIQRTQFQIVYTGCTFSSAILERFEKSMALGGSAISRRLLETIARVRRSSWSFSPFAANYNGSPDDDESVSRDARCFRASNRVVPPPRIEAHLTLNRASFFPSAISTLIATHHLSLERTRRETRLGNQRGIASIQPHCFALWKSGPLDIRERLLQHVLSFPCHPPMFHGPAFPLLSTLIRHLPAPWPGLMSSCTGSQATKRSNMSPEVVLKRKKVDLVILSQDTLSQDTCCYHRESNADLAQDAFGKRELYHSTMAATSD</sequence>
<dbReference type="HOGENOM" id="CLU_247676_0_0_1"/>
<accession>M2Z2X9</accession>